<gene>
    <name evidence="1" type="primary">Bvk-1</name>
    <name evidence="1" type="ORF">DAT39_019931</name>
</gene>
<sequence length="133" mass="15287">MQSGAWLFDLTEDNYNRELFSLNCSHLGQHTAGELCVLEGRFSFSPNLQHVWKRNEANRDRLNSVVFFPNGFLVQCQMYQEPKTRGEGSRPPRLWFMLSQLALLPTRCFPGDVANKTASHTELNPEADEQVKQ</sequence>
<evidence type="ECO:0000313" key="2">
    <source>
        <dbReference type="Proteomes" id="UP000727407"/>
    </source>
</evidence>
<comment type="caution">
    <text evidence="1">The sequence shown here is derived from an EMBL/GenBank/DDBJ whole genome shotgun (WGS) entry which is preliminary data.</text>
</comment>
<reference evidence="1" key="1">
    <citation type="submission" date="2020-07" db="EMBL/GenBank/DDBJ databases">
        <title>Clarias magur genome sequencing, assembly and annotation.</title>
        <authorList>
            <person name="Kushwaha B."/>
            <person name="Kumar R."/>
            <person name="Das P."/>
            <person name="Joshi C.G."/>
            <person name="Kumar D."/>
            <person name="Nagpure N.S."/>
            <person name="Pandey M."/>
            <person name="Agarwal S."/>
            <person name="Srivastava S."/>
            <person name="Singh M."/>
            <person name="Sahoo L."/>
            <person name="Jayasankar P."/>
            <person name="Meher P.K."/>
            <person name="Koringa P.G."/>
            <person name="Iquebal M.A."/>
            <person name="Das S.P."/>
            <person name="Bit A."/>
            <person name="Patnaik S."/>
            <person name="Patel N."/>
            <person name="Shah T.M."/>
            <person name="Hinsu A."/>
            <person name="Jena J.K."/>
        </authorList>
    </citation>
    <scope>NUCLEOTIDE SEQUENCE</scope>
    <source>
        <strain evidence="1">CIFAMagur01</strain>
        <tissue evidence="1">Testis</tissue>
    </source>
</reference>
<dbReference type="Proteomes" id="UP000727407">
    <property type="component" value="Unassembled WGS sequence"/>
</dbReference>
<name>A0A8J4TGU4_CLAMG</name>
<dbReference type="EMBL" id="QNUK01000693">
    <property type="protein sequence ID" value="KAF5890363.1"/>
    <property type="molecule type" value="Genomic_DNA"/>
</dbReference>
<dbReference type="AlphaFoldDB" id="A0A8J4TGU4"/>
<organism evidence="1 2">
    <name type="scientific">Clarias magur</name>
    <name type="common">Asian catfish</name>
    <name type="synonym">Macropteronotus magur</name>
    <dbReference type="NCBI Taxonomy" id="1594786"/>
    <lineage>
        <taxon>Eukaryota</taxon>
        <taxon>Metazoa</taxon>
        <taxon>Chordata</taxon>
        <taxon>Craniata</taxon>
        <taxon>Vertebrata</taxon>
        <taxon>Euteleostomi</taxon>
        <taxon>Actinopterygii</taxon>
        <taxon>Neopterygii</taxon>
        <taxon>Teleostei</taxon>
        <taxon>Ostariophysi</taxon>
        <taxon>Siluriformes</taxon>
        <taxon>Clariidae</taxon>
        <taxon>Clarias</taxon>
    </lineage>
</organism>
<accession>A0A8J4TGU4</accession>
<protein>
    <submittedName>
        <fullName evidence="1">Kininogen-1</fullName>
    </submittedName>
</protein>
<evidence type="ECO:0000313" key="1">
    <source>
        <dbReference type="EMBL" id="KAF5890363.1"/>
    </source>
</evidence>
<proteinExistence type="predicted"/>
<keyword evidence="2" id="KW-1185">Reference proteome</keyword>